<feature type="compositionally biased region" description="Basic and acidic residues" evidence="1">
    <location>
        <begin position="1"/>
        <end position="10"/>
    </location>
</feature>
<evidence type="ECO:0000313" key="3">
    <source>
        <dbReference type="Proteomes" id="UP000799424"/>
    </source>
</evidence>
<dbReference type="AlphaFoldDB" id="A0A6A7A1U6"/>
<feature type="region of interest" description="Disordered" evidence="1">
    <location>
        <begin position="1"/>
        <end position="53"/>
    </location>
</feature>
<reference evidence="2" key="1">
    <citation type="journal article" date="2020" name="Stud. Mycol.">
        <title>101 Dothideomycetes genomes: a test case for predicting lifestyles and emergence of pathogens.</title>
        <authorList>
            <person name="Haridas S."/>
            <person name="Albert R."/>
            <person name="Binder M."/>
            <person name="Bloem J."/>
            <person name="Labutti K."/>
            <person name="Salamov A."/>
            <person name="Andreopoulos B."/>
            <person name="Baker S."/>
            <person name="Barry K."/>
            <person name="Bills G."/>
            <person name="Bluhm B."/>
            <person name="Cannon C."/>
            <person name="Castanera R."/>
            <person name="Culley D."/>
            <person name="Daum C."/>
            <person name="Ezra D."/>
            <person name="Gonzalez J."/>
            <person name="Henrissat B."/>
            <person name="Kuo A."/>
            <person name="Liang C."/>
            <person name="Lipzen A."/>
            <person name="Lutzoni F."/>
            <person name="Magnuson J."/>
            <person name="Mondo S."/>
            <person name="Nolan M."/>
            <person name="Ohm R."/>
            <person name="Pangilinan J."/>
            <person name="Park H.-J."/>
            <person name="Ramirez L."/>
            <person name="Alfaro M."/>
            <person name="Sun H."/>
            <person name="Tritt A."/>
            <person name="Yoshinaga Y."/>
            <person name="Zwiers L.-H."/>
            <person name="Turgeon B."/>
            <person name="Goodwin S."/>
            <person name="Spatafora J."/>
            <person name="Crous P."/>
            <person name="Grigoriev I."/>
        </authorList>
    </citation>
    <scope>NUCLEOTIDE SEQUENCE</scope>
    <source>
        <strain evidence="2">CBS 113818</strain>
    </source>
</reference>
<dbReference type="EMBL" id="MU006225">
    <property type="protein sequence ID" value="KAF2826677.1"/>
    <property type="molecule type" value="Genomic_DNA"/>
</dbReference>
<dbReference type="Proteomes" id="UP000799424">
    <property type="component" value="Unassembled WGS sequence"/>
</dbReference>
<proteinExistence type="predicted"/>
<organism evidence="2 3">
    <name type="scientific">Ophiobolus disseminans</name>
    <dbReference type="NCBI Taxonomy" id="1469910"/>
    <lineage>
        <taxon>Eukaryota</taxon>
        <taxon>Fungi</taxon>
        <taxon>Dikarya</taxon>
        <taxon>Ascomycota</taxon>
        <taxon>Pezizomycotina</taxon>
        <taxon>Dothideomycetes</taxon>
        <taxon>Pleosporomycetidae</taxon>
        <taxon>Pleosporales</taxon>
        <taxon>Pleosporineae</taxon>
        <taxon>Phaeosphaeriaceae</taxon>
        <taxon>Ophiobolus</taxon>
    </lineage>
</organism>
<evidence type="ECO:0000313" key="2">
    <source>
        <dbReference type="EMBL" id="KAF2826677.1"/>
    </source>
</evidence>
<keyword evidence="3" id="KW-1185">Reference proteome</keyword>
<protein>
    <submittedName>
        <fullName evidence="2">Uncharacterized protein</fullName>
    </submittedName>
</protein>
<sequence>MLPHPSKEIRNPQTQPPQLRNIPDHDSTLAIPSAKRITPHGPQIPSIAHHATKARLPSARALDLPGVAPSGSIPALRTTGILHQYQKRRTSDSAREPKKVKDNSLYPYHHVPRVEEAPQYNIAVGRGAQKGPEPPKRLPRPAHYILQQSVSAVLDGDDRAAPGVRLAPVCGGRVRQRNVRGVVQPMELEGETWADRYMWRGG</sequence>
<evidence type="ECO:0000256" key="1">
    <source>
        <dbReference type="SAM" id="MobiDB-lite"/>
    </source>
</evidence>
<gene>
    <name evidence="2" type="ORF">CC86DRAFT_405941</name>
</gene>
<name>A0A6A7A1U6_9PLEO</name>
<accession>A0A6A7A1U6</accession>